<dbReference type="Proteomes" id="UP000585363">
    <property type="component" value="Unassembled WGS sequence"/>
</dbReference>
<dbReference type="RefSeq" id="WP_169402641.1">
    <property type="nucleotide sequence ID" value="NZ_JAADJU010000004.1"/>
</dbReference>
<dbReference type="EMBL" id="JAADJU010000004">
    <property type="protein sequence ID" value="NMP26941.1"/>
    <property type="molecule type" value="Genomic_DNA"/>
</dbReference>
<gene>
    <name evidence="2" type="ORF">GW590_08690</name>
</gene>
<reference evidence="2 3" key="1">
    <citation type="submission" date="2020-01" db="EMBL/GenBank/DDBJ databases">
        <authorList>
            <person name="Lee S.D."/>
        </authorList>
    </citation>
    <scope>NUCLEOTIDE SEQUENCE [LARGE SCALE GENOMIC DNA]</scope>
    <source>
        <strain evidence="2 3">SAP-1</strain>
    </source>
</reference>
<comment type="caution">
    <text evidence="2">The sequence shown here is derived from an EMBL/GenBank/DDBJ whole genome shotgun (WGS) entry which is preliminary data.</text>
</comment>
<accession>A0A848MII2</accession>
<evidence type="ECO:0000313" key="3">
    <source>
        <dbReference type="Proteomes" id="UP000585363"/>
    </source>
</evidence>
<evidence type="ECO:0000313" key="2">
    <source>
        <dbReference type="EMBL" id="NMP26941.1"/>
    </source>
</evidence>
<feature type="region of interest" description="Disordered" evidence="1">
    <location>
        <begin position="454"/>
        <end position="473"/>
    </location>
</feature>
<reference evidence="2 3" key="2">
    <citation type="submission" date="2020-06" db="EMBL/GenBank/DDBJ databases">
        <title>Polyphasic characterization of a Rahnella strain isolated from tree sap.</title>
        <authorList>
            <person name="Kim I.S."/>
        </authorList>
    </citation>
    <scope>NUCLEOTIDE SEQUENCE [LARGE SCALE GENOMIC DNA]</scope>
    <source>
        <strain evidence="2 3">SAP-1</strain>
    </source>
</reference>
<feature type="compositionally biased region" description="Polar residues" evidence="1">
    <location>
        <begin position="188"/>
        <end position="207"/>
    </location>
</feature>
<feature type="compositionally biased region" description="Basic and acidic residues" evidence="1">
    <location>
        <begin position="1"/>
        <end position="10"/>
    </location>
</feature>
<feature type="region of interest" description="Disordered" evidence="1">
    <location>
        <begin position="1"/>
        <end position="39"/>
    </location>
</feature>
<dbReference type="AlphaFoldDB" id="A0A848MII2"/>
<proteinExistence type="predicted"/>
<keyword evidence="3" id="KW-1185">Reference proteome</keyword>
<evidence type="ECO:0000256" key="1">
    <source>
        <dbReference type="SAM" id="MobiDB-lite"/>
    </source>
</evidence>
<name>A0A848MII2_9GAMM</name>
<protein>
    <submittedName>
        <fullName evidence="2">Uncharacterized protein</fullName>
    </submittedName>
</protein>
<sequence length="473" mass="53618">MKLMSTDRRSLLPPVVSPQEKPPATDIAFASRQRNKTGDRQILSTSEEIEYQYRQQKNAQNKKQFYDPSYGSAIYQAEDPPDIAWIVGELKKYWRTFWDNIRQVLTSETLQKIINYHELEMASYSVDRTGSKLIDNIPFGYRSKTLSRAESLASVSSTSSGKPLLAAPRASHPRQQQSTPGTVGHAHTANTHLIAQGSDSPAANNARTPAVPGEDYRLTTLSGPPGSTIYARQAVNSNHYDLYLAHDKLGTNLKFYGVGVEQNGEWRKLALKGGAKEDPYGEGTSGLGAASNFDQDPPEWQEYTTQMQTEIEQLNIESEQHYTPVQQRFTAIRSRALTAIRAQDYNALLQIPEELGQLRILLRSNQDEVQTLINRIETEFEITRTWNDNHPNVLISEEHSDENIYWLNTHHQMNLHNLNVVQQFDDIIADTIQQINGYIIRKENITPIFQQMAPDRDRQILPSSDGPADLRRV</sequence>
<organism evidence="2 3">
    <name type="scientific">Rouxiella aceris</name>
    <dbReference type="NCBI Taxonomy" id="2703884"/>
    <lineage>
        <taxon>Bacteria</taxon>
        <taxon>Pseudomonadati</taxon>
        <taxon>Pseudomonadota</taxon>
        <taxon>Gammaproteobacteria</taxon>
        <taxon>Enterobacterales</taxon>
        <taxon>Yersiniaceae</taxon>
        <taxon>Rouxiella</taxon>
    </lineage>
</organism>
<feature type="region of interest" description="Disordered" evidence="1">
    <location>
        <begin position="158"/>
        <end position="215"/>
    </location>
</feature>